<organism evidence="2">
    <name type="scientific">Arundo donax</name>
    <name type="common">Giant reed</name>
    <name type="synonym">Donax arundinaceus</name>
    <dbReference type="NCBI Taxonomy" id="35708"/>
    <lineage>
        <taxon>Eukaryota</taxon>
        <taxon>Viridiplantae</taxon>
        <taxon>Streptophyta</taxon>
        <taxon>Embryophyta</taxon>
        <taxon>Tracheophyta</taxon>
        <taxon>Spermatophyta</taxon>
        <taxon>Magnoliopsida</taxon>
        <taxon>Liliopsida</taxon>
        <taxon>Poales</taxon>
        <taxon>Poaceae</taxon>
        <taxon>PACMAD clade</taxon>
        <taxon>Arundinoideae</taxon>
        <taxon>Arundineae</taxon>
        <taxon>Arundo</taxon>
    </lineage>
</organism>
<keyword evidence="1" id="KW-1133">Transmembrane helix</keyword>
<keyword evidence="1" id="KW-0472">Membrane</keyword>
<reference evidence="2" key="2">
    <citation type="journal article" date="2015" name="Data Brief">
        <title>Shoot transcriptome of the giant reed, Arundo donax.</title>
        <authorList>
            <person name="Barrero R.A."/>
            <person name="Guerrero F.D."/>
            <person name="Moolhuijzen P."/>
            <person name="Goolsby J.A."/>
            <person name="Tidwell J."/>
            <person name="Bellgard S.E."/>
            <person name="Bellgard M.I."/>
        </authorList>
    </citation>
    <scope>NUCLEOTIDE SEQUENCE</scope>
    <source>
        <tissue evidence="2">Shoot tissue taken approximately 20 cm above the soil surface</tissue>
    </source>
</reference>
<proteinExistence type="predicted"/>
<keyword evidence="1" id="KW-0812">Transmembrane</keyword>
<feature type="transmembrane region" description="Helical" evidence="1">
    <location>
        <begin position="40"/>
        <end position="64"/>
    </location>
</feature>
<sequence length="83" mass="9192">MKKKGTVDILQQANVCWQRQAPETMTMEKLENSTGVDKKVAVGVLMLILLKGPLGSCVFTGVYNRKAHPPCILRQLMLLGFGF</sequence>
<protein>
    <submittedName>
        <fullName evidence="2">Uncharacterized protein</fullName>
    </submittedName>
</protein>
<evidence type="ECO:0000313" key="2">
    <source>
        <dbReference type="EMBL" id="JAD14380.1"/>
    </source>
</evidence>
<name>A0A0A8XPC8_ARUDO</name>
<dbReference type="AlphaFoldDB" id="A0A0A8XPC8"/>
<evidence type="ECO:0000256" key="1">
    <source>
        <dbReference type="SAM" id="Phobius"/>
    </source>
</evidence>
<reference evidence="2" key="1">
    <citation type="submission" date="2014-09" db="EMBL/GenBank/DDBJ databases">
        <authorList>
            <person name="Magalhaes I.L.F."/>
            <person name="Oliveira U."/>
            <person name="Santos F.R."/>
            <person name="Vidigal T.H.D.A."/>
            <person name="Brescovit A.D."/>
            <person name="Santos A.J."/>
        </authorList>
    </citation>
    <scope>NUCLEOTIDE SEQUENCE</scope>
    <source>
        <tissue evidence="2">Shoot tissue taken approximately 20 cm above the soil surface</tissue>
    </source>
</reference>
<accession>A0A0A8XPC8</accession>
<dbReference type="EMBL" id="GBRH01283515">
    <property type="protein sequence ID" value="JAD14380.1"/>
    <property type="molecule type" value="Transcribed_RNA"/>
</dbReference>